<evidence type="ECO:0000256" key="3">
    <source>
        <dbReference type="ARBA" id="ARBA00004613"/>
    </source>
</evidence>
<keyword evidence="7 24" id="KW-0349">Heme</keyword>
<dbReference type="InterPro" id="IPR007110">
    <property type="entry name" value="Ig-like_dom"/>
</dbReference>
<evidence type="ECO:0000256" key="18">
    <source>
        <dbReference type="ARBA" id="ARBA00047544"/>
    </source>
</evidence>
<dbReference type="SMART" id="SM00214">
    <property type="entry name" value="VWC"/>
    <property type="match status" value="1"/>
</dbReference>
<dbReference type="SUPFAM" id="SSF48113">
    <property type="entry name" value="Heme-dependent peroxidases"/>
    <property type="match status" value="1"/>
</dbReference>
<evidence type="ECO:0000256" key="19">
    <source>
        <dbReference type="ARBA" id="ARBA00047610"/>
    </source>
</evidence>
<evidence type="ECO:0000256" key="26">
    <source>
        <dbReference type="SAM" id="SignalP"/>
    </source>
</evidence>
<dbReference type="SMART" id="SM00369">
    <property type="entry name" value="LRR_TYP"/>
    <property type="match status" value="5"/>
</dbReference>
<comment type="catalytic activity">
    <reaction evidence="20">
        <text>L-lysyl-[collagen] + L-methionyl-[collagen] + hypobromite = [collagen]-L-lysyl-N-S-L-methionyl-[collagen] + bromide + H2O + H(+)</text>
        <dbReference type="Rhea" id="RHEA:66024"/>
        <dbReference type="Rhea" id="RHEA-COMP:12751"/>
        <dbReference type="Rhea" id="RHEA-COMP:16949"/>
        <dbReference type="Rhea" id="RHEA-COMP:16951"/>
        <dbReference type="ChEBI" id="CHEBI:15377"/>
        <dbReference type="ChEBI" id="CHEBI:15378"/>
        <dbReference type="ChEBI" id="CHEBI:15858"/>
        <dbReference type="ChEBI" id="CHEBI:16044"/>
        <dbReference type="ChEBI" id="CHEBI:29250"/>
        <dbReference type="ChEBI" id="CHEBI:29969"/>
        <dbReference type="ChEBI" id="CHEBI:166867"/>
    </reaction>
    <physiologicalReaction direction="left-to-right" evidence="20">
        <dbReference type="Rhea" id="RHEA:66025"/>
    </physiologicalReaction>
</comment>
<keyword evidence="13 24" id="KW-0408">Iron</keyword>
<dbReference type="InterPro" id="IPR003599">
    <property type="entry name" value="Ig_sub"/>
</dbReference>
<evidence type="ECO:0000256" key="2">
    <source>
        <dbReference type="ARBA" id="ARBA00004370"/>
    </source>
</evidence>
<dbReference type="InterPro" id="IPR034824">
    <property type="entry name" value="Peroxidasin_peroxidase"/>
</dbReference>
<feature type="chain" id="PRO_5006016713" evidence="26">
    <location>
        <begin position="36"/>
        <end position="1540"/>
    </location>
</feature>
<comment type="catalytic activity">
    <reaction evidence="21">
        <text>L-tyrosyl-[protein] + bromide + H2O2 + H(+) = 3-bromo-L-tyrosyl-[protein] + 2 H2O</text>
        <dbReference type="Rhea" id="RHEA:69360"/>
        <dbReference type="Rhea" id="RHEA-COMP:10136"/>
        <dbReference type="Rhea" id="RHEA-COMP:17686"/>
        <dbReference type="ChEBI" id="CHEBI:15377"/>
        <dbReference type="ChEBI" id="CHEBI:15378"/>
        <dbReference type="ChEBI" id="CHEBI:15858"/>
        <dbReference type="ChEBI" id="CHEBI:16240"/>
        <dbReference type="ChEBI" id="CHEBI:46858"/>
        <dbReference type="ChEBI" id="CHEBI:183512"/>
    </reaction>
    <physiologicalReaction direction="left-to-right" evidence="21">
        <dbReference type="Rhea" id="RHEA:69361"/>
    </physiologicalReaction>
</comment>
<dbReference type="GO" id="GO:0020037">
    <property type="term" value="F:heme binding"/>
    <property type="evidence" value="ECO:0007669"/>
    <property type="project" value="InterPro"/>
</dbReference>
<feature type="region of interest" description="Disordered" evidence="25">
    <location>
        <begin position="1398"/>
        <end position="1434"/>
    </location>
</feature>
<dbReference type="PRINTS" id="PR00457">
    <property type="entry name" value="ANPEROXIDASE"/>
</dbReference>
<comment type="catalytic activity">
    <reaction evidence="18">
        <text>bromide + H2O2 = hypobromite + H2O</text>
        <dbReference type="Rhea" id="RHEA:66016"/>
        <dbReference type="ChEBI" id="CHEBI:15377"/>
        <dbReference type="ChEBI" id="CHEBI:15858"/>
        <dbReference type="ChEBI" id="CHEBI:16240"/>
        <dbReference type="ChEBI" id="CHEBI:29250"/>
    </reaction>
    <physiologicalReaction direction="left-to-right" evidence="18">
        <dbReference type="Rhea" id="RHEA:66017"/>
    </physiologicalReaction>
</comment>
<dbReference type="InterPro" id="IPR003598">
    <property type="entry name" value="Ig_sub2"/>
</dbReference>
<dbReference type="InterPro" id="IPR013098">
    <property type="entry name" value="Ig_I-set"/>
</dbReference>
<keyword evidence="4" id="KW-0964">Secreted</keyword>
<feature type="binding site" description="axial binding residue" evidence="24">
    <location>
        <position position="1092"/>
    </location>
    <ligand>
        <name>heme b</name>
        <dbReference type="ChEBI" id="CHEBI:60344"/>
    </ligand>
    <ligandPart>
        <name>Fe</name>
        <dbReference type="ChEBI" id="CHEBI:18248"/>
    </ligandPart>
</feature>
<evidence type="ECO:0000256" key="14">
    <source>
        <dbReference type="ARBA" id="ARBA00023136"/>
    </source>
</evidence>
<dbReference type="InterPro" id="IPR000483">
    <property type="entry name" value="Cys-rich_flank_reg_C"/>
</dbReference>
<dbReference type="Pfam" id="PF07679">
    <property type="entry name" value="I-set"/>
    <property type="match status" value="4"/>
</dbReference>
<dbReference type="Pfam" id="PF13855">
    <property type="entry name" value="LRR_8"/>
    <property type="match status" value="1"/>
</dbReference>
<keyword evidence="17" id="KW-0393">Immunoglobulin domain</keyword>
<dbReference type="GO" id="GO:0046872">
    <property type="term" value="F:metal ion binding"/>
    <property type="evidence" value="ECO:0007669"/>
    <property type="project" value="UniProtKB-KW"/>
</dbReference>
<dbReference type="PROSITE" id="PS50184">
    <property type="entry name" value="VWFC_2"/>
    <property type="match status" value="1"/>
</dbReference>
<keyword evidence="9 26" id="KW-0732">Signal</keyword>
<dbReference type="GO" id="GO:0005615">
    <property type="term" value="C:extracellular space"/>
    <property type="evidence" value="ECO:0007669"/>
    <property type="project" value="TreeGrafter"/>
</dbReference>
<dbReference type="PROSITE" id="PS50835">
    <property type="entry name" value="IG_LIKE"/>
    <property type="match status" value="4"/>
</dbReference>
<keyword evidence="8 24" id="KW-0479">Metal-binding</keyword>
<dbReference type="FunFam" id="2.60.40.10:FF:000612">
    <property type="entry name" value="palladin isoform X1"/>
    <property type="match status" value="1"/>
</dbReference>
<evidence type="ECO:0000256" key="17">
    <source>
        <dbReference type="ARBA" id="ARBA00023319"/>
    </source>
</evidence>
<dbReference type="Gene3D" id="2.60.40.10">
    <property type="entry name" value="Immunoglobulins"/>
    <property type="match status" value="4"/>
</dbReference>
<comment type="cofactor">
    <cofactor evidence="1">
        <name>heme b</name>
        <dbReference type="ChEBI" id="CHEBI:60344"/>
    </cofactor>
</comment>
<dbReference type="InterPro" id="IPR013783">
    <property type="entry name" value="Ig-like_fold"/>
</dbReference>
<dbReference type="FunFam" id="1.10.640.10:FF:000001">
    <property type="entry name" value="Peroxidasin homolog"/>
    <property type="match status" value="1"/>
</dbReference>
<dbReference type="InterPro" id="IPR019791">
    <property type="entry name" value="Haem_peroxidase_animal"/>
</dbReference>
<dbReference type="PROSITE" id="PS50292">
    <property type="entry name" value="PEROXIDASE_3"/>
    <property type="match status" value="1"/>
</dbReference>
<keyword evidence="12" id="KW-0560">Oxidoreductase</keyword>
<dbReference type="PROSITE" id="PS01208">
    <property type="entry name" value="VWFC_1"/>
    <property type="match status" value="1"/>
</dbReference>
<evidence type="ECO:0000256" key="11">
    <source>
        <dbReference type="ARBA" id="ARBA00022837"/>
    </source>
</evidence>
<comment type="subcellular location">
    <subcellularLocation>
        <location evidence="2">Membrane</location>
    </subcellularLocation>
    <subcellularLocation>
        <location evidence="3">Secreted</location>
    </subcellularLocation>
</comment>
<evidence type="ECO:0000256" key="7">
    <source>
        <dbReference type="ARBA" id="ARBA00022617"/>
    </source>
</evidence>
<dbReference type="InterPro" id="IPR000372">
    <property type="entry name" value="LRRNT"/>
</dbReference>
<feature type="compositionally biased region" description="Polar residues" evidence="25">
    <location>
        <begin position="1398"/>
        <end position="1408"/>
    </location>
</feature>
<dbReference type="PANTHER" id="PTHR11475:SF58">
    <property type="entry name" value="PEROXIDASIN"/>
    <property type="match status" value="1"/>
</dbReference>
<dbReference type="SUPFAM" id="SSF48726">
    <property type="entry name" value="Immunoglobulin"/>
    <property type="match status" value="4"/>
</dbReference>
<dbReference type="GO" id="GO:0016020">
    <property type="term" value="C:membrane"/>
    <property type="evidence" value="ECO:0007669"/>
    <property type="project" value="UniProtKB-SubCell"/>
</dbReference>
<dbReference type="SUPFAM" id="SSF52058">
    <property type="entry name" value="L domain-like"/>
    <property type="match status" value="1"/>
</dbReference>
<evidence type="ECO:0000256" key="13">
    <source>
        <dbReference type="ARBA" id="ARBA00023004"/>
    </source>
</evidence>
<feature type="domain" description="Ig-like" evidence="28">
    <location>
        <begin position="360"/>
        <end position="445"/>
    </location>
</feature>
<evidence type="ECO:0000256" key="24">
    <source>
        <dbReference type="PIRSR" id="PIRSR619791-2"/>
    </source>
</evidence>
<dbReference type="Pfam" id="PF23334">
    <property type="entry name" value="VWC2L_2nd"/>
    <property type="match status" value="1"/>
</dbReference>
<feature type="domain" description="Ig-like" evidence="28">
    <location>
        <begin position="450"/>
        <end position="536"/>
    </location>
</feature>
<evidence type="ECO:0000256" key="5">
    <source>
        <dbReference type="ARBA" id="ARBA00022559"/>
    </source>
</evidence>
<accession>A0A0N7ZAC2</accession>
<comment type="catalytic activity">
    <reaction evidence="22">
        <text>hypobromite + L-tyrosyl-[protein] + H(+) = 3-bromo-L-tyrosyl-[protein] + H2O</text>
        <dbReference type="Rhea" id="RHEA:69356"/>
        <dbReference type="Rhea" id="RHEA-COMP:10136"/>
        <dbReference type="Rhea" id="RHEA-COMP:17686"/>
        <dbReference type="ChEBI" id="CHEBI:15377"/>
        <dbReference type="ChEBI" id="CHEBI:15378"/>
        <dbReference type="ChEBI" id="CHEBI:29250"/>
        <dbReference type="ChEBI" id="CHEBI:46858"/>
        <dbReference type="ChEBI" id="CHEBI:183512"/>
    </reaction>
    <physiologicalReaction direction="left-to-right" evidence="22">
        <dbReference type="Rhea" id="RHEA:69357"/>
    </physiologicalReaction>
</comment>
<name>A0A0N7ZAC2_SCYOL</name>
<evidence type="ECO:0000256" key="25">
    <source>
        <dbReference type="SAM" id="MobiDB-lite"/>
    </source>
</evidence>
<feature type="signal peptide" evidence="26">
    <location>
        <begin position="1"/>
        <end position="35"/>
    </location>
</feature>
<dbReference type="EMBL" id="GDRN01101085">
    <property type="protein sequence ID" value="JAI58440.1"/>
    <property type="molecule type" value="Transcribed_RNA"/>
</dbReference>
<evidence type="ECO:0000313" key="29">
    <source>
        <dbReference type="EMBL" id="JAI58440.1"/>
    </source>
</evidence>
<evidence type="ECO:0000259" key="28">
    <source>
        <dbReference type="PROSITE" id="PS50835"/>
    </source>
</evidence>
<keyword evidence="6" id="KW-0433">Leucine-rich repeat</keyword>
<dbReference type="GO" id="GO:0004601">
    <property type="term" value="F:peroxidase activity"/>
    <property type="evidence" value="ECO:0007669"/>
    <property type="project" value="UniProtKB-KW"/>
</dbReference>
<sequence>MWGRGSERRAHGGGTFLQAALAVVVVVLAVGGADGTTVRCPPKCLCFRTTVRCMFLGLKRIPHVPVRTTILDLRFNKIRSIPPNHFKDLKHLHTLLLNNNHITRLQNTTFTGLESLRYLYLYKNRIRIIEKGVFKNLSNLEQLYLHFNDLATFEADTFSNLTSLQRLFLHNNRLQRVPRGAFSSLHALRRLRLDSNALVCDCRLMWLAQMVKEKQHTTQVAATCHFPSELQGKSLTSLTDSEFQCRGTPLIKEGPADVEVKFGSTAYFTCKVEGEPFPEVVWFHNNEVISDKSRHSVLNDGTLMIENAQDDDFGYYECMAINHMGEVKSRKAKMAPEEQQDEAYDEAGNSLEAVTGPAKPRFLRLPSNVNVTEGDTVELHCEASGMPKPDIVWNKNNEPIVLGPRIQVSNQGSLSISITEREDAGNYRCTVANFLGRIAATATLRVFVPPRLTVEPDDKYVSPGSNVQFTCEADGVPQPIITWYRDGQTIFPFGGYTLSLHGFTLGVQQVQPSNEGEYTCRARNAAGTQEASAVLYVRDRVAPVIDTEPRDMLAKEGDEVIVLPCKVDGQPQPRVSWRKDGDIVTSSDKYRIESDDSLSIHNITQDDAGLYECTAQNNIGYATATARVTVEVKERPHIGDPFLQQSFEEAHQQVDRAVNDTISQLFQRDRTRSPNPHELLRIFRFPTSEGREIARAAEKIEQTLNIVRTHVESGMVFNLTSYDYQDLLSPEKLILLRNLSGCLAHRRSVYCDDMCFHAKYRSIDGTCNNFHNPLWGSSLTGFRRVLPPVYENGFNTPVGWSKTKRYHGFFKPSARLVSSRIISTEEVSPDHHCTHMLMQWGQFVDHDIDHALPSISSESFHDGESCQRSCDYAPPCFPIEIPPDDPRIRNHRCMEFTRSSAVCGSGMTSVFFNTVLPREQINQLTSYIDASQVYGSSATELRLLRNLTNYEGKLRQGVPGPTGKPLMPFSDGAPVDCRRDPSESGIDCFLAGDIRANEQSGLTAMHTLWFREHNRIADAFKQMNPHWDSDTVFHEARKLVGAEMQHITYTHWLPHIIGPRGMEMLGEYTGYNQDLEPTISNVFATAAYRFGHSLINPILHRLNATFQPIPAGHLPLHKAFFSPWRIVEEGGIDPLLRGLIATPAKLKTPGQFLNTELTEKLFRAAHEVALDLASLNIQRGRDHALPGYTDWRRECNLSVPENFDQLTAEISSSDVRNSLKQLYGHPGNVDLWVGGLLEDPVEGARVGPTFLCLLVDQFRRLRDGDRFWYENPNIFKTEQLQQIKQSTLGRVMCDNGDNIQDVTDDVFILPREQSPAFVPCSSLPYVNLRLWTDCCTDCRNAGNFISLTQAPGYRFRRQAEFSYLEDREHLMMERDKRQAHRTEQNYVTHINNVLRNDSFSYENEQSSMPKLPERKEPREPLTTSTTDHTTNDLGNYEEDLTEQRIEGIETLVEQLSKTVFELNNKVNTIVQMCGGTPRKRRRKVCVDESNYRRLPGEEWHKDPCTVCRCRRGNIRCQVIQCPPVTCTNPTQEADQCCPVC</sequence>
<dbReference type="CDD" id="cd09826">
    <property type="entry name" value="peroxidasin_like"/>
    <property type="match status" value="1"/>
</dbReference>
<evidence type="ECO:0000256" key="22">
    <source>
        <dbReference type="ARBA" id="ARBA00049501"/>
    </source>
</evidence>
<keyword evidence="16" id="KW-0325">Glycoprotein</keyword>
<evidence type="ECO:0000256" key="12">
    <source>
        <dbReference type="ARBA" id="ARBA00023002"/>
    </source>
</evidence>
<dbReference type="SUPFAM" id="SSF57603">
    <property type="entry name" value="FnI-like domain"/>
    <property type="match status" value="1"/>
</dbReference>
<dbReference type="Gene3D" id="3.80.10.10">
    <property type="entry name" value="Ribonuclease Inhibitor"/>
    <property type="match status" value="1"/>
</dbReference>
<keyword evidence="14" id="KW-0472">Membrane</keyword>
<feature type="domain" description="Ig-like" evidence="28">
    <location>
        <begin position="249"/>
        <end position="335"/>
    </location>
</feature>
<dbReference type="SMART" id="SM00082">
    <property type="entry name" value="LRRCT"/>
    <property type="match status" value="1"/>
</dbReference>
<dbReference type="Pfam" id="PF03098">
    <property type="entry name" value="An_peroxidase"/>
    <property type="match status" value="1"/>
</dbReference>
<keyword evidence="15" id="KW-1015">Disulfide bond</keyword>
<evidence type="ECO:0000256" key="4">
    <source>
        <dbReference type="ARBA" id="ARBA00022525"/>
    </source>
</evidence>
<keyword evidence="10" id="KW-0677">Repeat</keyword>
<dbReference type="InterPro" id="IPR001611">
    <property type="entry name" value="Leu-rich_rpt"/>
</dbReference>
<dbReference type="InterPro" id="IPR037120">
    <property type="entry name" value="Haem_peroxidase_sf_animal"/>
</dbReference>
<protein>
    <submittedName>
        <fullName evidence="29">Uncharacterized protein</fullName>
    </submittedName>
</protein>
<evidence type="ECO:0000256" key="9">
    <source>
        <dbReference type="ARBA" id="ARBA00022729"/>
    </source>
</evidence>
<dbReference type="InterPro" id="IPR003591">
    <property type="entry name" value="Leu-rich_rpt_typical-subtyp"/>
</dbReference>
<feature type="domain" description="Ig-like" evidence="28">
    <location>
        <begin position="543"/>
        <end position="629"/>
    </location>
</feature>
<feature type="domain" description="VWFC" evidence="27">
    <location>
        <begin position="1483"/>
        <end position="1540"/>
    </location>
</feature>
<reference evidence="29" key="1">
    <citation type="submission" date="2015-09" db="EMBL/GenBank/DDBJ databases">
        <title>Scylla olivacea transcriptome.</title>
        <authorList>
            <person name="Ikhwanuddin M."/>
        </authorList>
    </citation>
    <scope>NUCLEOTIDE SEQUENCE</scope>
</reference>
<comment type="catalytic activity">
    <reaction evidence="19">
        <text>L-lysyl-[collagen] + L-methionyl-[collagen] + H2O2 = [collagen]-L-lysyl-N-S-L-methionyl-[collagen] + 2 H2O + H(+)</text>
        <dbReference type="Rhea" id="RHEA:66020"/>
        <dbReference type="Rhea" id="RHEA-COMP:12751"/>
        <dbReference type="Rhea" id="RHEA-COMP:16949"/>
        <dbReference type="Rhea" id="RHEA-COMP:16951"/>
        <dbReference type="ChEBI" id="CHEBI:15377"/>
        <dbReference type="ChEBI" id="CHEBI:15378"/>
        <dbReference type="ChEBI" id="CHEBI:16044"/>
        <dbReference type="ChEBI" id="CHEBI:16240"/>
        <dbReference type="ChEBI" id="CHEBI:29969"/>
        <dbReference type="ChEBI" id="CHEBI:166867"/>
    </reaction>
    <physiologicalReaction direction="left-to-right" evidence="19">
        <dbReference type="Rhea" id="RHEA:66021"/>
    </physiologicalReaction>
</comment>
<evidence type="ECO:0000256" key="10">
    <source>
        <dbReference type="ARBA" id="ARBA00022737"/>
    </source>
</evidence>
<comment type="similarity">
    <text evidence="23">Belongs to the peroxidase family. XPO subfamily.</text>
</comment>
<evidence type="ECO:0000256" key="20">
    <source>
        <dbReference type="ARBA" id="ARBA00048396"/>
    </source>
</evidence>
<dbReference type="SMART" id="SM00409">
    <property type="entry name" value="IG"/>
    <property type="match status" value="4"/>
</dbReference>
<keyword evidence="11" id="KW-0106">Calcium</keyword>
<dbReference type="GO" id="GO:0006979">
    <property type="term" value="P:response to oxidative stress"/>
    <property type="evidence" value="ECO:0007669"/>
    <property type="project" value="InterPro"/>
</dbReference>
<proteinExistence type="inferred from homology"/>
<evidence type="ECO:0000256" key="16">
    <source>
        <dbReference type="ARBA" id="ARBA00023180"/>
    </source>
</evidence>
<evidence type="ECO:0000256" key="1">
    <source>
        <dbReference type="ARBA" id="ARBA00001970"/>
    </source>
</evidence>
<keyword evidence="5" id="KW-0575">Peroxidase</keyword>
<dbReference type="SMART" id="SM00408">
    <property type="entry name" value="IGc2"/>
    <property type="match status" value="4"/>
</dbReference>
<dbReference type="Gene3D" id="6.20.200.20">
    <property type="match status" value="1"/>
</dbReference>
<dbReference type="PANTHER" id="PTHR11475">
    <property type="entry name" value="OXIDASE/PEROXIDASE"/>
    <property type="match status" value="1"/>
</dbReference>
<evidence type="ECO:0000256" key="21">
    <source>
        <dbReference type="ARBA" id="ARBA00048887"/>
    </source>
</evidence>
<evidence type="ECO:0000256" key="6">
    <source>
        <dbReference type="ARBA" id="ARBA00022614"/>
    </source>
</evidence>
<evidence type="ECO:0000259" key="27">
    <source>
        <dbReference type="PROSITE" id="PS50184"/>
    </source>
</evidence>
<dbReference type="InterPro" id="IPR036179">
    <property type="entry name" value="Ig-like_dom_sf"/>
</dbReference>
<dbReference type="InterPro" id="IPR001007">
    <property type="entry name" value="VWF_dom"/>
</dbReference>
<evidence type="ECO:0000256" key="15">
    <source>
        <dbReference type="ARBA" id="ARBA00023157"/>
    </source>
</evidence>
<organism evidence="29">
    <name type="scientific">Scylla olivacea</name>
    <name type="common">Orange mud crab</name>
    <name type="synonym">Cancer olivacea</name>
    <dbReference type="NCBI Taxonomy" id="85551"/>
    <lineage>
        <taxon>Eukaryota</taxon>
        <taxon>Metazoa</taxon>
        <taxon>Ecdysozoa</taxon>
        <taxon>Arthropoda</taxon>
        <taxon>Crustacea</taxon>
        <taxon>Multicrustacea</taxon>
        <taxon>Malacostraca</taxon>
        <taxon>Eumalacostraca</taxon>
        <taxon>Eucarida</taxon>
        <taxon>Decapoda</taxon>
        <taxon>Pleocyemata</taxon>
        <taxon>Brachyura</taxon>
        <taxon>Eubrachyura</taxon>
        <taxon>Portunoidea</taxon>
        <taxon>Portunidae</taxon>
        <taxon>Portuninae</taxon>
        <taxon>Scylla</taxon>
    </lineage>
</organism>
<dbReference type="FunFam" id="2.60.40.10:FF:000032">
    <property type="entry name" value="palladin isoform X1"/>
    <property type="match status" value="2"/>
</dbReference>
<dbReference type="SMART" id="SM00013">
    <property type="entry name" value="LRRNT"/>
    <property type="match status" value="1"/>
</dbReference>
<evidence type="ECO:0000256" key="23">
    <source>
        <dbReference type="ARBA" id="ARBA00061342"/>
    </source>
</evidence>
<dbReference type="FunFam" id="2.60.40.10:FF:000004">
    <property type="entry name" value="DCC isoform 1"/>
    <property type="match status" value="1"/>
</dbReference>
<dbReference type="InterPro" id="IPR010255">
    <property type="entry name" value="Haem_peroxidase_sf"/>
</dbReference>
<evidence type="ECO:0000256" key="8">
    <source>
        <dbReference type="ARBA" id="ARBA00022723"/>
    </source>
</evidence>
<dbReference type="InterPro" id="IPR032675">
    <property type="entry name" value="LRR_dom_sf"/>
</dbReference>
<dbReference type="Gene3D" id="1.10.640.10">
    <property type="entry name" value="Haem peroxidase domain superfamily, animal type"/>
    <property type="match status" value="1"/>
</dbReference>